<feature type="region of interest" description="Disordered" evidence="1">
    <location>
        <begin position="96"/>
        <end position="115"/>
    </location>
</feature>
<accession>A0A5N5MJH7</accession>
<reference evidence="2 3" key="1">
    <citation type="submission" date="2019-06" db="EMBL/GenBank/DDBJ databases">
        <title>A chromosome-scale genome assembly of the striped catfish, Pangasianodon hypophthalmus.</title>
        <authorList>
            <person name="Wen M."/>
            <person name="Zahm M."/>
            <person name="Roques C."/>
            <person name="Cabau C."/>
            <person name="Klopp C."/>
            <person name="Donnadieu C."/>
            <person name="Jouanno E."/>
            <person name="Avarre J.-C."/>
            <person name="Campet M."/>
            <person name="Ha T.T.T."/>
            <person name="Dugue R."/>
            <person name="Lampietro C."/>
            <person name="Louis A."/>
            <person name="Herpin A."/>
            <person name="Echchiki A."/>
            <person name="Berthelot C."/>
            <person name="Parey E."/>
            <person name="Roest-Crollius H."/>
            <person name="Braasch I."/>
            <person name="Postlethwait J."/>
            <person name="Bobe J."/>
            <person name="Montfort J."/>
            <person name="Bouchez O."/>
            <person name="Begum T."/>
            <person name="Schartl M."/>
            <person name="Guiguen Y."/>
        </authorList>
    </citation>
    <scope>NUCLEOTIDE SEQUENCE [LARGE SCALE GENOMIC DNA]</scope>
    <source>
        <strain evidence="2 3">Indonesia</strain>
        <tissue evidence="2">Blood</tissue>
    </source>
</reference>
<feature type="compositionally biased region" description="Basic and acidic residues" evidence="1">
    <location>
        <begin position="1"/>
        <end position="32"/>
    </location>
</feature>
<evidence type="ECO:0000313" key="3">
    <source>
        <dbReference type="Proteomes" id="UP000327468"/>
    </source>
</evidence>
<sequence>MTPPKEETSQEKFKREKKREGWDPGEPRHASDPEEPAGLKDSVTGRHVAQNSLQESDPETSASLPPVPDTSPPSGPAEACHMFLFLTSGGWSNISETEKCQHRPYTQRDKEYTIT</sequence>
<proteinExistence type="predicted"/>
<protein>
    <submittedName>
        <fullName evidence="2">Uncharacterized protein</fullName>
    </submittedName>
</protein>
<evidence type="ECO:0000256" key="1">
    <source>
        <dbReference type="SAM" id="MobiDB-lite"/>
    </source>
</evidence>
<evidence type="ECO:0000313" key="2">
    <source>
        <dbReference type="EMBL" id="KAB5555154.1"/>
    </source>
</evidence>
<dbReference type="Proteomes" id="UP000327468">
    <property type="component" value="Chromosome 12"/>
</dbReference>
<organism evidence="2 3">
    <name type="scientific">Pangasianodon hypophthalmus</name>
    <name type="common">Striped catfish</name>
    <name type="synonym">Helicophagus hypophthalmus</name>
    <dbReference type="NCBI Taxonomy" id="310915"/>
    <lineage>
        <taxon>Eukaryota</taxon>
        <taxon>Metazoa</taxon>
        <taxon>Chordata</taxon>
        <taxon>Craniata</taxon>
        <taxon>Vertebrata</taxon>
        <taxon>Euteleostomi</taxon>
        <taxon>Actinopterygii</taxon>
        <taxon>Neopterygii</taxon>
        <taxon>Teleostei</taxon>
        <taxon>Ostariophysi</taxon>
        <taxon>Siluriformes</taxon>
        <taxon>Pangasiidae</taxon>
        <taxon>Pangasianodon</taxon>
    </lineage>
</organism>
<dbReference type="EMBL" id="VFJC01000013">
    <property type="protein sequence ID" value="KAB5555154.1"/>
    <property type="molecule type" value="Genomic_DNA"/>
</dbReference>
<feature type="compositionally biased region" description="Polar residues" evidence="1">
    <location>
        <begin position="49"/>
        <end position="62"/>
    </location>
</feature>
<gene>
    <name evidence="2" type="ORF">PHYPO_G00030240</name>
</gene>
<feature type="region of interest" description="Disordered" evidence="1">
    <location>
        <begin position="1"/>
        <end position="79"/>
    </location>
</feature>
<dbReference type="AlphaFoldDB" id="A0A5N5MJH7"/>
<keyword evidence="3" id="KW-1185">Reference proteome</keyword>
<comment type="caution">
    <text evidence="2">The sequence shown here is derived from an EMBL/GenBank/DDBJ whole genome shotgun (WGS) entry which is preliminary data.</text>
</comment>
<feature type="compositionally biased region" description="Pro residues" evidence="1">
    <location>
        <begin position="65"/>
        <end position="75"/>
    </location>
</feature>
<name>A0A5N5MJH7_PANHP</name>